<evidence type="ECO:0000256" key="4">
    <source>
        <dbReference type="ARBA" id="ARBA00023163"/>
    </source>
</evidence>
<dbReference type="Proteomes" id="UP000229340">
    <property type="component" value="Plasmid pNP7-1"/>
</dbReference>
<keyword evidence="3" id="KW-0238">DNA-binding</keyword>
<dbReference type="InterPro" id="IPR000847">
    <property type="entry name" value="LysR_HTH_N"/>
</dbReference>
<name>A0A2D2LX34_FAUOS</name>
<feature type="domain" description="HTH lysR-type" evidence="5">
    <location>
        <begin position="5"/>
        <end position="62"/>
    </location>
</feature>
<dbReference type="Gene3D" id="3.40.190.10">
    <property type="entry name" value="Periplasmic binding protein-like II"/>
    <property type="match status" value="2"/>
</dbReference>
<dbReference type="PRINTS" id="PR00039">
    <property type="entry name" value="HTHLYSR"/>
</dbReference>
<accession>A0A2D2LX34</accession>
<dbReference type="EMBL" id="CP024444">
    <property type="protein sequence ID" value="ATR79583.1"/>
    <property type="molecule type" value="Genomic_DNA"/>
</dbReference>
<evidence type="ECO:0000313" key="6">
    <source>
        <dbReference type="EMBL" id="ATR79583.1"/>
    </source>
</evidence>
<dbReference type="PROSITE" id="PS50931">
    <property type="entry name" value="HTH_LYSR"/>
    <property type="match status" value="1"/>
</dbReference>
<geneLocation type="plasmid" evidence="7">
    <name>pnp7-1</name>
</geneLocation>
<dbReference type="Gene3D" id="1.10.10.10">
    <property type="entry name" value="Winged helix-like DNA-binding domain superfamily/Winged helix DNA-binding domain"/>
    <property type="match status" value="1"/>
</dbReference>
<dbReference type="PANTHER" id="PTHR30537">
    <property type="entry name" value="HTH-TYPE TRANSCRIPTIONAL REGULATOR"/>
    <property type="match status" value="1"/>
</dbReference>
<reference evidence="7" key="1">
    <citation type="submission" date="2017-10" db="EMBL/GenBank/DDBJ databases">
        <title>Complete genome sequence of Moraxella osloensis NP7 isolated from human skin.</title>
        <authorList>
            <person name="Lee K."/>
            <person name="Lim J.Y."/>
            <person name="Hwang I."/>
        </authorList>
    </citation>
    <scope>NUCLEOTIDE SEQUENCE [LARGE SCALE GENOMIC DNA]</scope>
    <source>
        <strain evidence="7">NP7</strain>
        <plasmid evidence="7">pnp7-1</plasmid>
    </source>
</reference>
<dbReference type="SUPFAM" id="SSF53850">
    <property type="entry name" value="Periplasmic binding protein-like II"/>
    <property type="match status" value="1"/>
</dbReference>
<dbReference type="FunFam" id="1.10.10.10:FF:000001">
    <property type="entry name" value="LysR family transcriptional regulator"/>
    <property type="match status" value="1"/>
</dbReference>
<evidence type="ECO:0000259" key="5">
    <source>
        <dbReference type="PROSITE" id="PS50931"/>
    </source>
</evidence>
<evidence type="ECO:0000313" key="7">
    <source>
        <dbReference type="Proteomes" id="UP000229340"/>
    </source>
</evidence>
<dbReference type="Pfam" id="PF03466">
    <property type="entry name" value="LysR_substrate"/>
    <property type="match status" value="1"/>
</dbReference>
<dbReference type="AlphaFoldDB" id="A0A2D2LX34"/>
<dbReference type="InterPro" id="IPR036388">
    <property type="entry name" value="WH-like_DNA-bd_sf"/>
</dbReference>
<evidence type="ECO:0000256" key="1">
    <source>
        <dbReference type="ARBA" id="ARBA00009437"/>
    </source>
</evidence>
<dbReference type="Pfam" id="PF00126">
    <property type="entry name" value="HTH_1"/>
    <property type="match status" value="1"/>
</dbReference>
<dbReference type="GO" id="GO:0006351">
    <property type="term" value="P:DNA-templated transcription"/>
    <property type="evidence" value="ECO:0007669"/>
    <property type="project" value="TreeGrafter"/>
</dbReference>
<dbReference type="GO" id="GO:0003700">
    <property type="term" value="F:DNA-binding transcription factor activity"/>
    <property type="evidence" value="ECO:0007669"/>
    <property type="project" value="InterPro"/>
</dbReference>
<dbReference type="SUPFAM" id="SSF46785">
    <property type="entry name" value="Winged helix' DNA-binding domain"/>
    <property type="match status" value="1"/>
</dbReference>
<protein>
    <submittedName>
        <fullName evidence="6">LysR family transcriptional regulator</fullName>
    </submittedName>
</protein>
<keyword evidence="2" id="KW-0805">Transcription regulation</keyword>
<dbReference type="InterPro" id="IPR058163">
    <property type="entry name" value="LysR-type_TF_proteobact-type"/>
</dbReference>
<keyword evidence="4" id="KW-0804">Transcription</keyword>
<dbReference type="GO" id="GO:0043565">
    <property type="term" value="F:sequence-specific DNA binding"/>
    <property type="evidence" value="ECO:0007669"/>
    <property type="project" value="TreeGrafter"/>
</dbReference>
<organism evidence="6 7">
    <name type="scientific">Faucicola osloensis</name>
    <name type="common">Moraxella osloensis</name>
    <dbReference type="NCBI Taxonomy" id="34062"/>
    <lineage>
        <taxon>Bacteria</taxon>
        <taxon>Pseudomonadati</taxon>
        <taxon>Pseudomonadota</taxon>
        <taxon>Gammaproteobacteria</taxon>
        <taxon>Moraxellales</taxon>
        <taxon>Moraxellaceae</taxon>
        <taxon>Faucicola</taxon>
    </lineage>
</organism>
<evidence type="ECO:0000256" key="3">
    <source>
        <dbReference type="ARBA" id="ARBA00023125"/>
    </source>
</evidence>
<keyword evidence="6" id="KW-0614">Plasmid</keyword>
<dbReference type="RefSeq" id="WP_100270953.1">
    <property type="nucleotide sequence ID" value="NZ_CP024444.1"/>
</dbReference>
<sequence>MVERISLNALKFFYYVAYFGSVTVAADKLHVTQSAVSKQIKNLEQLLNIQLFDRVNKTLKLTESGKTLYACCENVFKQLDACLIDLQQPIKKTQLVVSCEPTLSMKWLIPKLANFNVSEFGFEIVLLTAGSAVDFKHKGIDVAIRRNDFDWGVHIYARKLVDEQMVAVFNPNLLPKPTLFLSSSRPQLERFIAQASLGDVASYEKRYLEHFYLCIEAALAGLGTAWVSAMMVEKELQAGLLISTTPPILDGSAYYLLSDTPFEQDAQKMAFLAWLRQQL</sequence>
<comment type="similarity">
    <text evidence="1">Belongs to the LysR transcriptional regulatory family.</text>
</comment>
<evidence type="ECO:0000256" key="2">
    <source>
        <dbReference type="ARBA" id="ARBA00023015"/>
    </source>
</evidence>
<dbReference type="InterPro" id="IPR005119">
    <property type="entry name" value="LysR_subst-bd"/>
</dbReference>
<proteinExistence type="inferred from homology"/>
<gene>
    <name evidence="6" type="ORF">NP7_09435</name>
</gene>
<dbReference type="InterPro" id="IPR036390">
    <property type="entry name" value="WH_DNA-bd_sf"/>
</dbReference>
<dbReference type="PANTHER" id="PTHR30537:SF74">
    <property type="entry name" value="HTH-TYPE TRANSCRIPTIONAL REGULATOR TRPI"/>
    <property type="match status" value="1"/>
</dbReference>